<reference evidence="1 2" key="1">
    <citation type="submission" date="2017-10" db="EMBL/GenBank/DDBJ databases">
        <title>Draft genome sequences of strains TRE 1, TRE 9, TRE H and TRI 7, isolated from tamarins, belonging to four potential novel Bifidobacterium species.</title>
        <authorList>
            <person name="Mattarelli P."/>
            <person name="Modesto M."/>
            <person name="Puglisi E."/>
            <person name="Morelli L."/>
            <person name="Spezio C."/>
            <person name="Bonetti A."/>
            <person name="Sandri C."/>
        </authorList>
    </citation>
    <scope>NUCLEOTIDE SEQUENCE [LARGE SCALE GENOMIC DNA]</scope>
    <source>
        <strain evidence="2">TRI7</strain>
    </source>
</reference>
<dbReference type="InterPro" id="IPR018757">
    <property type="entry name" value="DUF2316"/>
</dbReference>
<dbReference type="OrthoDB" id="3233189at2"/>
<gene>
    <name evidence="1" type="ORF">CSQ87_07015</name>
</gene>
<protein>
    <recommendedName>
        <fullName evidence="3">DUF2316 domain-containing protein</fullName>
    </recommendedName>
</protein>
<dbReference type="Pfam" id="PF10078">
    <property type="entry name" value="DUF2316"/>
    <property type="match status" value="1"/>
</dbReference>
<dbReference type="Proteomes" id="UP000231451">
    <property type="component" value="Unassembled WGS sequence"/>
</dbReference>
<evidence type="ECO:0000313" key="1">
    <source>
        <dbReference type="EMBL" id="PJM74975.1"/>
    </source>
</evidence>
<name>A0A2M9HDU1_9BIFI</name>
<sequence length="105" mass="11803">MSLTTAQRAATIREFRENMRRLGLDADDIGRAFHVPGTVIETIVNLESGVLEYPWIIRGYLLDRAAEQDVELTPFTALRGDPHDYWFLDGRVIDAAVIDADSVGR</sequence>
<accession>A0A2M9HDU1</accession>
<keyword evidence="2" id="KW-1185">Reference proteome</keyword>
<organism evidence="1 2">
    <name type="scientific">Bifidobacterium simiarum</name>
    <dbReference type="NCBI Taxonomy" id="2045441"/>
    <lineage>
        <taxon>Bacteria</taxon>
        <taxon>Bacillati</taxon>
        <taxon>Actinomycetota</taxon>
        <taxon>Actinomycetes</taxon>
        <taxon>Bifidobacteriales</taxon>
        <taxon>Bifidobacteriaceae</taxon>
        <taxon>Bifidobacterium</taxon>
    </lineage>
</organism>
<dbReference type="RefSeq" id="WP_100513173.1">
    <property type="nucleotide sequence ID" value="NZ_PEBK01000006.1"/>
</dbReference>
<dbReference type="AlphaFoldDB" id="A0A2M9HDU1"/>
<comment type="caution">
    <text evidence="1">The sequence shown here is derived from an EMBL/GenBank/DDBJ whole genome shotgun (WGS) entry which is preliminary data.</text>
</comment>
<evidence type="ECO:0000313" key="2">
    <source>
        <dbReference type="Proteomes" id="UP000231451"/>
    </source>
</evidence>
<proteinExistence type="predicted"/>
<dbReference type="EMBL" id="PEBK01000006">
    <property type="protein sequence ID" value="PJM74975.1"/>
    <property type="molecule type" value="Genomic_DNA"/>
</dbReference>
<evidence type="ECO:0008006" key="3">
    <source>
        <dbReference type="Google" id="ProtNLM"/>
    </source>
</evidence>